<proteinExistence type="predicted"/>
<keyword evidence="3" id="KW-1185">Reference proteome</keyword>
<sequence>MQDLTRVSIRSCYLLMCWFHLMGSLKEKNKQGDGVNKNFVAPSGMNTIVKHFLHSSESNIFFETHCSSINRLEKPGSDGQNIKTWQVTDLKEKNSEFDTVIVTIPTPQLLNLKGSIQDFLESERSSLESVQYSSRFALALYFDRGAKINVPWTCKYVTEIRVCGLYPWIQERDWVKIPKMLGPSVLVHTSVPFGIQHLEMDLNDVKDLIIPYVKQILPDLPVPVNSRCIRWRYSQVSRGVEGSPGCAVLCSSPMLIACGDAFTHTNFDGCINSAQSVVDAFSKMSPDSSL</sequence>
<dbReference type="AlphaFoldDB" id="A0A9W9YPP0"/>
<dbReference type="Pfam" id="PF01593">
    <property type="entry name" value="Amino_oxidase"/>
    <property type="match status" value="1"/>
</dbReference>
<gene>
    <name evidence="2" type="ORF">OS493_014510</name>
</gene>
<dbReference type="Gene3D" id="3.50.50.60">
    <property type="entry name" value="FAD/NAD(P)-binding domain"/>
    <property type="match status" value="2"/>
</dbReference>
<dbReference type="EMBL" id="MU827308">
    <property type="protein sequence ID" value="KAJ7361865.1"/>
    <property type="molecule type" value="Genomic_DNA"/>
</dbReference>
<evidence type="ECO:0000313" key="2">
    <source>
        <dbReference type="EMBL" id="KAJ7361865.1"/>
    </source>
</evidence>
<comment type="caution">
    <text evidence="2">The sequence shown here is derived from an EMBL/GenBank/DDBJ whole genome shotgun (WGS) entry which is preliminary data.</text>
</comment>
<dbReference type="PANTHER" id="PTHR23357">
    <property type="entry name" value="RENALASE"/>
    <property type="match status" value="1"/>
</dbReference>
<dbReference type="OrthoDB" id="2161133at2759"/>
<name>A0A9W9YPP0_9CNID</name>
<dbReference type="GO" id="GO:0005576">
    <property type="term" value="C:extracellular region"/>
    <property type="evidence" value="ECO:0007669"/>
    <property type="project" value="TreeGrafter"/>
</dbReference>
<organism evidence="2 3">
    <name type="scientific">Desmophyllum pertusum</name>
    <dbReference type="NCBI Taxonomy" id="174260"/>
    <lineage>
        <taxon>Eukaryota</taxon>
        <taxon>Metazoa</taxon>
        <taxon>Cnidaria</taxon>
        <taxon>Anthozoa</taxon>
        <taxon>Hexacorallia</taxon>
        <taxon>Scleractinia</taxon>
        <taxon>Caryophylliina</taxon>
        <taxon>Caryophylliidae</taxon>
        <taxon>Desmophyllum</taxon>
    </lineage>
</organism>
<evidence type="ECO:0000259" key="1">
    <source>
        <dbReference type="Pfam" id="PF01593"/>
    </source>
</evidence>
<accession>A0A9W9YPP0</accession>
<protein>
    <recommendedName>
        <fullName evidence="1">Amine oxidase domain-containing protein</fullName>
    </recommendedName>
</protein>
<feature type="domain" description="Amine oxidase" evidence="1">
    <location>
        <begin position="32"/>
        <end position="279"/>
    </location>
</feature>
<dbReference type="PANTHER" id="PTHR23357:SF1">
    <property type="entry name" value="RENALASE"/>
    <property type="match status" value="1"/>
</dbReference>
<dbReference type="Proteomes" id="UP001163046">
    <property type="component" value="Unassembled WGS sequence"/>
</dbReference>
<dbReference type="InterPro" id="IPR040174">
    <property type="entry name" value="RNLS"/>
</dbReference>
<evidence type="ECO:0000313" key="3">
    <source>
        <dbReference type="Proteomes" id="UP001163046"/>
    </source>
</evidence>
<dbReference type="InterPro" id="IPR002937">
    <property type="entry name" value="Amino_oxidase"/>
</dbReference>
<dbReference type="SUPFAM" id="SSF51905">
    <property type="entry name" value="FAD/NAD(P)-binding domain"/>
    <property type="match status" value="1"/>
</dbReference>
<reference evidence="2" key="1">
    <citation type="submission" date="2023-01" db="EMBL/GenBank/DDBJ databases">
        <title>Genome assembly of the deep-sea coral Lophelia pertusa.</title>
        <authorList>
            <person name="Herrera S."/>
            <person name="Cordes E."/>
        </authorList>
    </citation>
    <scope>NUCLEOTIDE SEQUENCE</scope>
    <source>
        <strain evidence="2">USNM1676648</strain>
        <tissue evidence="2">Polyp</tissue>
    </source>
</reference>
<dbReference type="GO" id="GO:0016651">
    <property type="term" value="F:oxidoreductase activity, acting on NAD(P)H"/>
    <property type="evidence" value="ECO:0007669"/>
    <property type="project" value="InterPro"/>
</dbReference>
<dbReference type="InterPro" id="IPR036188">
    <property type="entry name" value="FAD/NAD-bd_sf"/>
</dbReference>